<evidence type="ECO:0000256" key="8">
    <source>
        <dbReference type="ARBA" id="ARBA00022989"/>
    </source>
</evidence>
<dbReference type="AlphaFoldDB" id="A0A3E5BRS1"/>
<feature type="transmembrane region" description="Helical" evidence="17">
    <location>
        <begin position="6"/>
        <end position="27"/>
    </location>
</feature>
<dbReference type="PIRSF" id="PIRSF015596">
    <property type="entry name" value="5_alpha-SR2"/>
    <property type="match status" value="1"/>
</dbReference>
<evidence type="ECO:0000256" key="9">
    <source>
        <dbReference type="ARBA" id="ARBA00023002"/>
    </source>
</evidence>
<evidence type="ECO:0000256" key="1">
    <source>
        <dbReference type="ARBA" id="ARBA00004477"/>
    </source>
</evidence>
<name>A0A3E5BRS1_9BACE</name>
<evidence type="ECO:0000256" key="13">
    <source>
        <dbReference type="ARBA" id="ARBA00039428"/>
    </source>
</evidence>
<dbReference type="GO" id="GO:0006694">
    <property type="term" value="P:steroid biosynthetic process"/>
    <property type="evidence" value="ECO:0007669"/>
    <property type="project" value="TreeGrafter"/>
</dbReference>
<comment type="catalytic activity">
    <reaction evidence="16">
        <text>androst-4-ene-3,17-dione + NADPH + H(+) = 5alpha-androstan-3,17-dione + NADP(+)</text>
        <dbReference type="Rhea" id="RHEA:50816"/>
        <dbReference type="ChEBI" id="CHEBI:15378"/>
        <dbReference type="ChEBI" id="CHEBI:15994"/>
        <dbReference type="ChEBI" id="CHEBI:16422"/>
        <dbReference type="ChEBI" id="CHEBI:57783"/>
        <dbReference type="ChEBI" id="CHEBI:58349"/>
    </reaction>
    <physiologicalReaction direction="left-to-right" evidence="16">
        <dbReference type="Rhea" id="RHEA:50817"/>
    </physiologicalReaction>
</comment>
<evidence type="ECO:0000256" key="15">
    <source>
        <dbReference type="ARBA" id="ARBA00042579"/>
    </source>
</evidence>
<evidence type="ECO:0000313" key="20">
    <source>
        <dbReference type="Proteomes" id="UP000260983"/>
    </source>
</evidence>
<protein>
    <recommendedName>
        <fullName evidence="13">3-oxo-5-alpha-steroid 4-dehydrogenase 1</fullName>
    </recommendedName>
    <alternativeName>
        <fullName evidence="14">SR type 1</fullName>
    </alternativeName>
    <alternativeName>
        <fullName evidence="15">Steroid 5-alpha-reductase 1</fullName>
    </alternativeName>
</protein>
<dbReference type="GO" id="GO:0003865">
    <property type="term" value="F:3-oxo-5-alpha-steroid 4-dehydrogenase activity"/>
    <property type="evidence" value="ECO:0007669"/>
    <property type="project" value="InterPro"/>
</dbReference>
<evidence type="ECO:0000256" key="4">
    <source>
        <dbReference type="ARBA" id="ARBA00022782"/>
    </source>
</evidence>
<keyword evidence="4" id="KW-0221">Differentiation</keyword>
<evidence type="ECO:0000256" key="14">
    <source>
        <dbReference type="ARBA" id="ARBA00041664"/>
    </source>
</evidence>
<dbReference type="InterPro" id="IPR039357">
    <property type="entry name" value="SRD5A/TECR"/>
</dbReference>
<dbReference type="Proteomes" id="UP000260983">
    <property type="component" value="Unassembled WGS sequence"/>
</dbReference>
<evidence type="ECO:0000256" key="16">
    <source>
        <dbReference type="ARBA" id="ARBA00049166"/>
    </source>
</evidence>
<comment type="caution">
    <text evidence="19">The sequence shown here is derived from an EMBL/GenBank/DDBJ whole genome shotgun (WGS) entry which is preliminary data.</text>
</comment>
<evidence type="ECO:0000256" key="3">
    <source>
        <dbReference type="ARBA" id="ARBA00022692"/>
    </source>
</evidence>
<dbReference type="EMBL" id="QSUL01000001">
    <property type="protein sequence ID" value="RGN40314.1"/>
    <property type="molecule type" value="Genomic_DNA"/>
</dbReference>
<keyword evidence="3 17" id="KW-0812">Transmembrane</keyword>
<keyword evidence="6" id="KW-0492">Microsome</keyword>
<dbReference type="Pfam" id="PF02544">
    <property type="entry name" value="Steroid_dh"/>
    <property type="match status" value="1"/>
</dbReference>
<feature type="transmembrane region" description="Helical" evidence="17">
    <location>
        <begin position="200"/>
        <end position="220"/>
    </location>
</feature>
<keyword evidence="8 17" id="KW-1133">Transmembrane helix</keyword>
<dbReference type="PROSITE" id="PS50244">
    <property type="entry name" value="S5A_REDUCTASE"/>
    <property type="match status" value="1"/>
</dbReference>
<dbReference type="PANTHER" id="PTHR10556:SF57">
    <property type="entry name" value="3-OXO-5-ALPHA-STEROID 4-DEHYDROGENASE 1"/>
    <property type="match status" value="1"/>
</dbReference>
<organism evidence="19 20">
    <name type="scientific">Bacteroides oleiciplenus</name>
    <dbReference type="NCBI Taxonomy" id="626931"/>
    <lineage>
        <taxon>Bacteria</taxon>
        <taxon>Pseudomonadati</taxon>
        <taxon>Bacteroidota</taxon>
        <taxon>Bacteroidia</taxon>
        <taxon>Bacteroidales</taxon>
        <taxon>Bacteroidaceae</taxon>
        <taxon>Bacteroides</taxon>
    </lineage>
</organism>
<evidence type="ECO:0000259" key="18">
    <source>
        <dbReference type="Pfam" id="PF02544"/>
    </source>
</evidence>
<dbReference type="RefSeq" id="WP_009130711.1">
    <property type="nucleotide sequence ID" value="NZ_CABKRN010000003.1"/>
</dbReference>
<dbReference type="FunFam" id="1.20.120.1630:FF:000014">
    <property type="entry name" value="Steroid 5-alpha reductase, putative"/>
    <property type="match status" value="1"/>
</dbReference>
<evidence type="ECO:0000256" key="2">
    <source>
        <dbReference type="ARBA" id="ARBA00004524"/>
    </source>
</evidence>
<keyword evidence="10" id="KW-0443">Lipid metabolism</keyword>
<accession>A0A3E5BRS1</accession>
<feature type="domain" description="3-oxo-5-alpha-steroid 4-dehydrogenase C-terminal" evidence="18">
    <location>
        <begin position="102"/>
        <end position="253"/>
    </location>
</feature>
<keyword evidence="9" id="KW-0560">Oxidoreductase</keyword>
<evidence type="ECO:0000256" key="12">
    <source>
        <dbReference type="ARBA" id="ARBA00037789"/>
    </source>
</evidence>
<proteinExistence type="predicted"/>
<comment type="function">
    <text evidence="12">Converts testosterone into 5-alpha-dihydrotestosterone and progesterone or corticosterone into their corresponding 5-alpha-3-oxosteroids. It plays a central role in sexual differentiation and androgen physiology.</text>
</comment>
<dbReference type="PANTHER" id="PTHR10556">
    <property type="entry name" value="3-OXO-5-ALPHA-STEROID 4-DEHYDROGENASE"/>
    <property type="match status" value="1"/>
</dbReference>
<evidence type="ECO:0000256" key="17">
    <source>
        <dbReference type="SAM" id="Phobius"/>
    </source>
</evidence>
<feature type="transmembrane region" description="Helical" evidence="17">
    <location>
        <begin position="73"/>
        <end position="96"/>
    </location>
</feature>
<keyword evidence="11 17" id="KW-0472">Membrane</keyword>
<dbReference type="Gene3D" id="1.20.120.1630">
    <property type="match status" value="1"/>
</dbReference>
<feature type="transmembrane region" description="Helical" evidence="17">
    <location>
        <begin position="47"/>
        <end position="67"/>
    </location>
</feature>
<evidence type="ECO:0000256" key="11">
    <source>
        <dbReference type="ARBA" id="ARBA00023136"/>
    </source>
</evidence>
<gene>
    <name evidence="19" type="ORF">DXB65_01385</name>
</gene>
<dbReference type="GO" id="GO:0030154">
    <property type="term" value="P:cell differentiation"/>
    <property type="evidence" value="ECO:0007669"/>
    <property type="project" value="UniProtKB-KW"/>
</dbReference>
<sequence>MEQETFQIFLGAMSIIALFVFIALYFIKAGYGMFRTASWGFSINNKLAWILMEAPVFIVMAILWWHSERYHSLVPLIFFLLFQLHYFQRAFIFPLLLKGKGRMPLAIMLMGVVFNLLNGFMQGEWLFYLAPATLYTSDWLTTPQFIIGVLLFFIGMAVNWHSDYIIRHLRKPGDTRHYLPSQGMYRYVTSANYFGEIVEWAGWAMLTWSLSGLVFLWWTVANLVPRANAIWHRYKKEFGDEVGNRKRVFPFLY</sequence>
<feature type="transmembrane region" description="Helical" evidence="17">
    <location>
        <begin position="141"/>
        <end position="161"/>
    </location>
</feature>
<dbReference type="InterPro" id="IPR016636">
    <property type="entry name" value="3-oxo-5-alpha-steroid_4-DH"/>
</dbReference>
<keyword evidence="5" id="KW-0256">Endoplasmic reticulum</keyword>
<dbReference type="InterPro" id="IPR001104">
    <property type="entry name" value="3-oxo-5_a-steroid_4-DH_C"/>
</dbReference>
<reference evidence="19 20" key="1">
    <citation type="submission" date="2018-08" db="EMBL/GenBank/DDBJ databases">
        <title>A genome reference for cultivated species of the human gut microbiota.</title>
        <authorList>
            <person name="Zou Y."/>
            <person name="Xue W."/>
            <person name="Luo G."/>
        </authorList>
    </citation>
    <scope>NUCLEOTIDE SEQUENCE [LARGE SCALE GENOMIC DNA]</scope>
    <source>
        <strain evidence="19 20">OM05-15BH</strain>
    </source>
</reference>
<evidence type="ECO:0000256" key="10">
    <source>
        <dbReference type="ARBA" id="ARBA00023098"/>
    </source>
</evidence>
<comment type="subcellular location">
    <subcellularLocation>
        <location evidence="1">Endoplasmic reticulum membrane</location>
        <topology evidence="1">Multi-pass membrane protein</topology>
    </subcellularLocation>
    <subcellularLocation>
        <location evidence="2">Microsome membrane</location>
    </subcellularLocation>
</comment>
<evidence type="ECO:0000256" key="7">
    <source>
        <dbReference type="ARBA" id="ARBA00022857"/>
    </source>
</evidence>
<dbReference type="GO" id="GO:0016020">
    <property type="term" value="C:membrane"/>
    <property type="evidence" value="ECO:0007669"/>
    <property type="project" value="InterPro"/>
</dbReference>
<evidence type="ECO:0000256" key="5">
    <source>
        <dbReference type="ARBA" id="ARBA00022824"/>
    </source>
</evidence>
<feature type="transmembrane region" description="Helical" evidence="17">
    <location>
        <begin position="103"/>
        <end position="121"/>
    </location>
</feature>
<evidence type="ECO:0000256" key="6">
    <source>
        <dbReference type="ARBA" id="ARBA00022848"/>
    </source>
</evidence>
<keyword evidence="7" id="KW-0521">NADP</keyword>
<evidence type="ECO:0000313" key="19">
    <source>
        <dbReference type="EMBL" id="RGN40314.1"/>
    </source>
</evidence>